<keyword evidence="2" id="KW-1185">Reference proteome</keyword>
<dbReference type="AlphaFoldDB" id="A0A9D4MDF7"/>
<organism evidence="1 2">
    <name type="scientific">Dreissena polymorpha</name>
    <name type="common">Zebra mussel</name>
    <name type="synonym">Mytilus polymorpha</name>
    <dbReference type="NCBI Taxonomy" id="45954"/>
    <lineage>
        <taxon>Eukaryota</taxon>
        <taxon>Metazoa</taxon>
        <taxon>Spiralia</taxon>
        <taxon>Lophotrochozoa</taxon>
        <taxon>Mollusca</taxon>
        <taxon>Bivalvia</taxon>
        <taxon>Autobranchia</taxon>
        <taxon>Heteroconchia</taxon>
        <taxon>Euheterodonta</taxon>
        <taxon>Imparidentia</taxon>
        <taxon>Neoheterodontei</taxon>
        <taxon>Myida</taxon>
        <taxon>Dreissenoidea</taxon>
        <taxon>Dreissenidae</taxon>
        <taxon>Dreissena</taxon>
    </lineage>
</organism>
<dbReference type="EMBL" id="JAIWYP010000002">
    <property type="protein sequence ID" value="KAH3873116.1"/>
    <property type="molecule type" value="Genomic_DNA"/>
</dbReference>
<protein>
    <submittedName>
        <fullName evidence="1">Uncharacterized protein</fullName>
    </submittedName>
</protein>
<accession>A0A9D4MDF7</accession>
<dbReference type="Proteomes" id="UP000828390">
    <property type="component" value="Unassembled WGS sequence"/>
</dbReference>
<comment type="caution">
    <text evidence="1">The sequence shown here is derived from an EMBL/GenBank/DDBJ whole genome shotgun (WGS) entry which is preliminary data.</text>
</comment>
<reference evidence="1" key="1">
    <citation type="journal article" date="2019" name="bioRxiv">
        <title>The Genome of the Zebra Mussel, Dreissena polymorpha: A Resource for Invasive Species Research.</title>
        <authorList>
            <person name="McCartney M.A."/>
            <person name="Auch B."/>
            <person name="Kono T."/>
            <person name="Mallez S."/>
            <person name="Zhang Y."/>
            <person name="Obille A."/>
            <person name="Becker A."/>
            <person name="Abrahante J.E."/>
            <person name="Garbe J."/>
            <person name="Badalamenti J.P."/>
            <person name="Herman A."/>
            <person name="Mangelson H."/>
            <person name="Liachko I."/>
            <person name="Sullivan S."/>
            <person name="Sone E.D."/>
            <person name="Koren S."/>
            <person name="Silverstein K.A.T."/>
            <person name="Beckman K.B."/>
            <person name="Gohl D.M."/>
        </authorList>
    </citation>
    <scope>NUCLEOTIDE SEQUENCE</scope>
    <source>
        <strain evidence="1">Duluth1</strain>
        <tissue evidence="1">Whole animal</tissue>
    </source>
</reference>
<gene>
    <name evidence="1" type="ORF">DPMN_036342</name>
</gene>
<proteinExistence type="predicted"/>
<name>A0A9D4MDF7_DREPO</name>
<evidence type="ECO:0000313" key="2">
    <source>
        <dbReference type="Proteomes" id="UP000828390"/>
    </source>
</evidence>
<sequence>MLYHTHAYSLVSTYVAECMRQYLSDCVEFIGDLSTISKVKFSRNTDSKVDRNQYFCPF</sequence>
<evidence type="ECO:0000313" key="1">
    <source>
        <dbReference type="EMBL" id="KAH3873116.1"/>
    </source>
</evidence>
<reference evidence="1" key="2">
    <citation type="submission" date="2020-11" db="EMBL/GenBank/DDBJ databases">
        <authorList>
            <person name="McCartney M.A."/>
            <person name="Auch B."/>
            <person name="Kono T."/>
            <person name="Mallez S."/>
            <person name="Becker A."/>
            <person name="Gohl D.M."/>
            <person name="Silverstein K.A.T."/>
            <person name="Koren S."/>
            <person name="Bechman K.B."/>
            <person name="Herman A."/>
            <person name="Abrahante J.E."/>
            <person name="Garbe J."/>
        </authorList>
    </citation>
    <scope>NUCLEOTIDE SEQUENCE</scope>
    <source>
        <strain evidence="1">Duluth1</strain>
        <tissue evidence="1">Whole animal</tissue>
    </source>
</reference>